<proteinExistence type="predicted"/>
<dbReference type="EMBL" id="FWFZ01000007">
    <property type="protein sequence ID" value="SLN45278.1"/>
    <property type="molecule type" value="Genomic_DNA"/>
</dbReference>
<sequence length="125" mass="13063">MAAGLFLAACAQSRDYPPRLHWQLESIGGVPFPGQAFLGLGSDSYAGRAPCNSYNGKLERQSPSVLILDVPSVTQSACPALAAEQVYLGQLSQVREQFVPAGGATLVLTTAAGTALRFRRISGGP</sequence>
<dbReference type="Proteomes" id="UP000193900">
    <property type="component" value="Unassembled WGS sequence"/>
</dbReference>
<evidence type="ECO:0000313" key="2">
    <source>
        <dbReference type="EMBL" id="SLN45278.1"/>
    </source>
</evidence>
<organism evidence="2 3">
    <name type="scientific">Roseisalinus antarcticus</name>
    <dbReference type="NCBI Taxonomy" id="254357"/>
    <lineage>
        <taxon>Bacteria</taxon>
        <taxon>Pseudomonadati</taxon>
        <taxon>Pseudomonadota</taxon>
        <taxon>Alphaproteobacteria</taxon>
        <taxon>Rhodobacterales</taxon>
        <taxon>Roseobacteraceae</taxon>
        <taxon>Roseisalinus</taxon>
    </lineage>
</organism>
<reference evidence="2 3" key="1">
    <citation type="submission" date="2017-03" db="EMBL/GenBank/DDBJ databases">
        <authorList>
            <person name="Afonso C.L."/>
            <person name="Miller P.J."/>
            <person name="Scott M.A."/>
            <person name="Spackman E."/>
            <person name="Goraichik I."/>
            <person name="Dimitrov K.M."/>
            <person name="Suarez D.L."/>
            <person name="Swayne D.E."/>
        </authorList>
    </citation>
    <scope>NUCLEOTIDE SEQUENCE [LARGE SCALE GENOMIC DNA]</scope>
    <source>
        <strain evidence="2 3">CECT 7023</strain>
    </source>
</reference>
<dbReference type="Pfam" id="PF03724">
    <property type="entry name" value="META"/>
    <property type="match status" value="1"/>
</dbReference>
<keyword evidence="3" id="KW-1185">Reference proteome</keyword>
<name>A0A1Y5SPB2_9RHOB</name>
<dbReference type="InterPro" id="IPR005184">
    <property type="entry name" value="DUF306_Meta_HslJ"/>
</dbReference>
<dbReference type="Gene3D" id="2.40.128.270">
    <property type="match status" value="1"/>
</dbReference>
<dbReference type="InterPro" id="IPR038670">
    <property type="entry name" value="HslJ-like_sf"/>
</dbReference>
<dbReference type="AlphaFoldDB" id="A0A1Y5SPB2"/>
<evidence type="ECO:0000313" key="3">
    <source>
        <dbReference type="Proteomes" id="UP000193900"/>
    </source>
</evidence>
<feature type="domain" description="DUF306" evidence="1">
    <location>
        <begin position="21"/>
        <end position="118"/>
    </location>
</feature>
<protein>
    <submittedName>
        <fullName evidence="2">META domain protein</fullName>
    </submittedName>
</protein>
<accession>A0A1Y5SPB2</accession>
<gene>
    <name evidence="2" type="ORF">ROA7023_01868</name>
</gene>
<evidence type="ECO:0000259" key="1">
    <source>
        <dbReference type="Pfam" id="PF03724"/>
    </source>
</evidence>